<gene>
    <name evidence="2" type="ORF">CSSPJE1EN1_LOCUS29531</name>
</gene>
<accession>A0ABP0VIB5</accession>
<sequence length="158" mass="17241">MSETNTDSVTSDLSEGAATPPPQPSSEMTPTVAVAPTPTPTTVAPVVTPVVAPKPTPQETYDAQLVAVLKERLEQYKKYLMVPIASHVTQKSAAQTLDAVVQSVLSRPIPDVFEVVWDFFVVNATGVCHEGWALQGVDALDKQRRFKLRFSTLCFAWR</sequence>
<organism evidence="2 3">
    <name type="scientific">Sphagnum jensenii</name>
    <dbReference type="NCBI Taxonomy" id="128206"/>
    <lineage>
        <taxon>Eukaryota</taxon>
        <taxon>Viridiplantae</taxon>
        <taxon>Streptophyta</taxon>
        <taxon>Embryophyta</taxon>
        <taxon>Bryophyta</taxon>
        <taxon>Sphagnophytina</taxon>
        <taxon>Sphagnopsida</taxon>
        <taxon>Sphagnales</taxon>
        <taxon>Sphagnaceae</taxon>
        <taxon>Sphagnum</taxon>
    </lineage>
</organism>
<keyword evidence="3" id="KW-1185">Reference proteome</keyword>
<dbReference type="EMBL" id="CAXAQS010000993">
    <property type="protein sequence ID" value="CAK9254153.1"/>
    <property type="molecule type" value="Genomic_DNA"/>
</dbReference>
<proteinExistence type="predicted"/>
<dbReference type="Proteomes" id="UP001497444">
    <property type="component" value="Unassembled WGS sequence"/>
</dbReference>
<evidence type="ECO:0000313" key="2">
    <source>
        <dbReference type="EMBL" id="CAK9254153.1"/>
    </source>
</evidence>
<reference evidence="2" key="1">
    <citation type="submission" date="2024-02" db="EMBL/GenBank/DDBJ databases">
        <authorList>
            <consortium name="ELIXIR-Norway"/>
            <consortium name="Elixir Norway"/>
        </authorList>
    </citation>
    <scope>NUCLEOTIDE SEQUENCE</scope>
</reference>
<feature type="compositionally biased region" description="Low complexity" evidence="1">
    <location>
        <begin position="29"/>
        <end position="45"/>
    </location>
</feature>
<comment type="caution">
    <text evidence="2">The sequence shown here is derived from an EMBL/GenBank/DDBJ whole genome shotgun (WGS) entry which is preliminary data.</text>
</comment>
<protein>
    <submittedName>
        <fullName evidence="2">Uncharacterized protein</fullName>
    </submittedName>
</protein>
<name>A0ABP0VIB5_9BRYO</name>
<feature type="compositionally biased region" description="Polar residues" evidence="1">
    <location>
        <begin position="1"/>
        <end position="13"/>
    </location>
</feature>
<feature type="region of interest" description="Disordered" evidence="1">
    <location>
        <begin position="1"/>
        <end position="45"/>
    </location>
</feature>
<evidence type="ECO:0000256" key="1">
    <source>
        <dbReference type="SAM" id="MobiDB-lite"/>
    </source>
</evidence>
<evidence type="ECO:0000313" key="3">
    <source>
        <dbReference type="Proteomes" id="UP001497444"/>
    </source>
</evidence>